<keyword evidence="1" id="KW-0472">Membrane</keyword>
<comment type="caution">
    <text evidence="3">The sequence shown here is derived from an EMBL/GenBank/DDBJ whole genome shotgun (WGS) entry which is preliminary data.</text>
</comment>
<name>A0A2N5ZL08_MUIH1</name>
<dbReference type="PANTHER" id="PTHR38686">
    <property type="entry name" value="APOLIPOPROTEIN N-ACYLTRANSFERASE"/>
    <property type="match status" value="1"/>
</dbReference>
<dbReference type="Pfam" id="PF20154">
    <property type="entry name" value="LNT_N"/>
    <property type="match status" value="1"/>
</dbReference>
<feature type="transmembrane region" description="Helical" evidence="1">
    <location>
        <begin position="28"/>
        <end position="44"/>
    </location>
</feature>
<protein>
    <recommendedName>
        <fullName evidence="2">Apolipoprotein N-acyltransferase N-terminal domain-containing protein</fullName>
    </recommendedName>
</protein>
<feature type="transmembrane region" description="Helical" evidence="1">
    <location>
        <begin position="76"/>
        <end position="96"/>
    </location>
</feature>
<proteinExistence type="predicted"/>
<feature type="transmembrane region" description="Helical" evidence="1">
    <location>
        <begin position="5"/>
        <end position="22"/>
    </location>
</feature>
<dbReference type="AlphaFoldDB" id="A0A2N5ZL08"/>
<dbReference type="InterPro" id="IPR045378">
    <property type="entry name" value="LNT_N"/>
</dbReference>
<dbReference type="PANTHER" id="PTHR38686:SF1">
    <property type="entry name" value="APOLIPOPROTEIN N-ACYLTRANSFERASE"/>
    <property type="match status" value="1"/>
</dbReference>
<feature type="transmembrane region" description="Helical" evidence="1">
    <location>
        <begin position="51"/>
        <end position="70"/>
    </location>
</feature>
<dbReference type="GO" id="GO:0016410">
    <property type="term" value="F:N-acyltransferase activity"/>
    <property type="evidence" value="ECO:0007669"/>
    <property type="project" value="InterPro"/>
</dbReference>
<gene>
    <name evidence="3" type="ORF">C0601_02030</name>
</gene>
<accession>A0A2N5ZL08</accession>
<feature type="transmembrane region" description="Helical" evidence="1">
    <location>
        <begin position="139"/>
        <end position="159"/>
    </location>
</feature>
<evidence type="ECO:0000259" key="2">
    <source>
        <dbReference type="Pfam" id="PF20154"/>
    </source>
</evidence>
<dbReference type="GO" id="GO:0016020">
    <property type="term" value="C:membrane"/>
    <property type="evidence" value="ECO:0007669"/>
    <property type="project" value="InterPro"/>
</dbReference>
<dbReference type="InterPro" id="IPR004563">
    <property type="entry name" value="Apolipo_AcylTrfase"/>
</dbReference>
<keyword evidence="1" id="KW-0812">Transmembrane</keyword>
<feature type="transmembrane region" description="Helical" evidence="1">
    <location>
        <begin position="171"/>
        <end position="187"/>
    </location>
</feature>
<feature type="domain" description="Apolipoprotein N-acyltransferase N-terminal" evidence="2">
    <location>
        <begin position="15"/>
        <end position="158"/>
    </location>
</feature>
<reference evidence="3 4" key="1">
    <citation type="submission" date="2017-11" db="EMBL/GenBank/DDBJ databases">
        <title>Genome-resolved metagenomics identifies genetic mobility, metabolic interactions, and unexpected diversity in perchlorate-reducing communities.</title>
        <authorList>
            <person name="Barnum T.P."/>
            <person name="Figueroa I.A."/>
            <person name="Carlstrom C.I."/>
            <person name="Lucas L.N."/>
            <person name="Engelbrektson A.L."/>
            <person name="Coates J.D."/>
        </authorList>
    </citation>
    <scope>NUCLEOTIDE SEQUENCE [LARGE SCALE GENOMIC DNA]</scope>
    <source>
        <strain evidence="3">BM706</strain>
    </source>
</reference>
<evidence type="ECO:0000313" key="4">
    <source>
        <dbReference type="Proteomes" id="UP000234857"/>
    </source>
</evidence>
<organism evidence="3 4">
    <name type="scientific">Muiribacterium halophilum</name>
    <dbReference type="NCBI Taxonomy" id="2053465"/>
    <lineage>
        <taxon>Bacteria</taxon>
        <taxon>Candidatus Muiribacteriota</taxon>
        <taxon>Candidatus Muiribacteriia</taxon>
        <taxon>Candidatus Muiribacteriales</taxon>
        <taxon>Candidatus Muiribacteriaceae</taxon>
        <taxon>Candidatus Muiribacterium</taxon>
    </lineage>
</organism>
<sequence length="290" mass="33698">MIYKSLYSLIFILVSSILLFLSMPGNEMPYLVFLAFIPVFYIVDRGSIKKSILTGILFGVFSGILIYSGFLLYGNIIFFYSIFLLAINFACILFLYKRYSFITALLSVPVLEYLRTLGPFGFASNLGISLWKVPQLIGFASYFGIYFISTCIFLINILLYRAMIKHRKANYFIILSIFLLMITPYLFRGQDSDMQTKKYDDVCVVQGGIPVWMYSMETFSRKYHRLIEKIYISLTEKALLNDCDLLVWPETALHRFILNDDSAFYKEFFEMKSIETDTSFIIGTPYRNNQ</sequence>
<dbReference type="Proteomes" id="UP000234857">
    <property type="component" value="Unassembled WGS sequence"/>
</dbReference>
<evidence type="ECO:0000256" key="1">
    <source>
        <dbReference type="SAM" id="Phobius"/>
    </source>
</evidence>
<dbReference type="EMBL" id="PKTG01000033">
    <property type="protein sequence ID" value="PLX19369.1"/>
    <property type="molecule type" value="Genomic_DNA"/>
</dbReference>
<keyword evidence="1" id="KW-1133">Transmembrane helix</keyword>
<evidence type="ECO:0000313" key="3">
    <source>
        <dbReference type="EMBL" id="PLX19369.1"/>
    </source>
</evidence>
<dbReference type="GO" id="GO:0042158">
    <property type="term" value="P:lipoprotein biosynthetic process"/>
    <property type="evidence" value="ECO:0007669"/>
    <property type="project" value="InterPro"/>
</dbReference>